<dbReference type="EMBL" id="JBAWKS010000001">
    <property type="protein sequence ID" value="MEI4550526.1"/>
    <property type="molecule type" value="Genomic_DNA"/>
</dbReference>
<dbReference type="Pfam" id="PF13511">
    <property type="entry name" value="DUF4124"/>
    <property type="match status" value="1"/>
</dbReference>
<protein>
    <submittedName>
        <fullName evidence="2">DUF4124 domain-containing protein</fullName>
    </submittedName>
</protein>
<dbReference type="RefSeq" id="WP_336435683.1">
    <property type="nucleotide sequence ID" value="NZ_JBAWKS010000001.1"/>
</dbReference>
<evidence type="ECO:0000313" key="3">
    <source>
        <dbReference type="Proteomes" id="UP001382455"/>
    </source>
</evidence>
<organism evidence="2 3">
    <name type="scientific">Pseudoalteromonas spongiae</name>
    <dbReference type="NCBI Taxonomy" id="298657"/>
    <lineage>
        <taxon>Bacteria</taxon>
        <taxon>Pseudomonadati</taxon>
        <taxon>Pseudomonadota</taxon>
        <taxon>Gammaproteobacteria</taxon>
        <taxon>Alteromonadales</taxon>
        <taxon>Pseudoalteromonadaceae</taxon>
        <taxon>Pseudoalteromonas</taxon>
    </lineage>
</organism>
<reference evidence="2 3" key="1">
    <citation type="submission" date="2023-12" db="EMBL/GenBank/DDBJ databases">
        <title>Friends and Foes: Symbiotic and Algicidal bacterial influence on Karenia brevis blooms.</title>
        <authorList>
            <person name="Fei C."/>
            <person name="Mohamed A.R."/>
            <person name="Booker A."/>
            <person name="Arshad M."/>
            <person name="Klass S."/>
            <person name="Ahn S."/>
            <person name="Gilbert P.M."/>
            <person name="Heil C.A."/>
            <person name="Martinez J.M."/>
            <person name="Amin S.A."/>
        </authorList>
    </citation>
    <scope>NUCLEOTIDE SEQUENCE [LARGE SCALE GENOMIC DNA]</scope>
    <source>
        <strain evidence="2 3">CE15</strain>
    </source>
</reference>
<evidence type="ECO:0000313" key="2">
    <source>
        <dbReference type="EMBL" id="MEI4550526.1"/>
    </source>
</evidence>
<sequence>MAFRSALLSLLIFIMLLPVTNLAAKEIYMWRDENGVLVFSDTKRPGAKVISLADDKATSMKKADTSIFDKPDNPNKKIEYGVAIVSPSHEETIRDNTGSLHVSIRITPSFNPKYKVQLLFNGKRNTPPQSKSVFVMRNVDRGAHTIQAQLFDEKGNAVATSEQITFFMHRASSIAK</sequence>
<proteinExistence type="predicted"/>
<accession>A0ABU8EWF7</accession>
<dbReference type="Proteomes" id="UP001382455">
    <property type="component" value="Unassembled WGS sequence"/>
</dbReference>
<dbReference type="InterPro" id="IPR025392">
    <property type="entry name" value="DUF4124"/>
</dbReference>
<gene>
    <name evidence="2" type="ORF">WAE96_12725</name>
</gene>
<keyword evidence="3" id="KW-1185">Reference proteome</keyword>
<comment type="caution">
    <text evidence="2">The sequence shown here is derived from an EMBL/GenBank/DDBJ whole genome shotgun (WGS) entry which is preliminary data.</text>
</comment>
<evidence type="ECO:0000259" key="1">
    <source>
        <dbReference type="Pfam" id="PF13511"/>
    </source>
</evidence>
<feature type="domain" description="DUF4124" evidence="1">
    <location>
        <begin position="20"/>
        <end position="60"/>
    </location>
</feature>
<name>A0ABU8EWF7_9GAMM</name>